<keyword evidence="1" id="KW-1133">Transmembrane helix</keyword>
<keyword evidence="1" id="KW-0812">Transmembrane</keyword>
<sequence length="67" mass="7262">MEMNKWLTVVAGLLALIGLIINVVFDRDNIYDMYAAGLWLLTLIFAFLGAFMGGGAVEATPQQPKSA</sequence>
<proteinExistence type="predicted"/>
<dbReference type="Proteomes" id="UP000240490">
    <property type="component" value="Unassembled WGS sequence"/>
</dbReference>
<name>A0A2R6AYQ8_9ARCH</name>
<protein>
    <submittedName>
        <fullName evidence="2">Uncharacterized protein</fullName>
    </submittedName>
</protein>
<feature type="transmembrane region" description="Helical" evidence="1">
    <location>
        <begin position="6"/>
        <end position="25"/>
    </location>
</feature>
<accession>A0A2R6AYQ8</accession>
<evidence type="ECO:0000256" key="1">
    <source>
        <dbReference type="SAM" id="Phobius"/>
    </source>
</evidence>
<keyword evidence="1" id="KW-0472">Membrane</keyword>
<dbReference type="AlphaFoldDB" id="A0A2R6AYQ8"/>
<dbReference type="EMBL" id="NEXJ01000046">
    <property type="protein sequence ID" value="PSN91486.1"/>
    <property type="molecule type" value="Genomic_DNA"/>
</dbReference>
<feature type="transmembrane region" description="Helical" evidence="1">
    <location>
        <begin position="37"/>
        <end position="57"/>
    </location>
</feature>
<evidence type="ECO:0000313" key="3">
    <source>
        <dbReference type="Proteomes" id="UP000240490"/>
    </source>
</evidence>
<reference evidence="2 3" key="1">
    <citation type="submission" date="2017-04" db="EMBL/GenBank/DDBJ databases">
        <title>Novel microbial lineages endemic to geothermal iron-oxide mats fill important gaps in the evolutionary history of Archaea.</title>
        <authorList>
            <person name="Jay Z.J."/>
            <person name="Beam J.P."/>
            <person name="Dlakic M."/>
            <person name="Rusch D.B."/>
            <person name="Kozubal M.A."/>
            <person name="Inskeep W.P."/>
        </authorList>
    </citation>
    <scope>NUCLEOTIDE SEQUENCE [LARGE SCALE GENOMIC DNA]</scope>
    <source>
        <strain evidence="2">ECH_B_SAG-M15</strain>
    </source>
</reference>
<comment type="caution">
    <text evidence="2">The sequence shown here is derived from an EMBL/GenBank/DDBJ whole genome shotgun (WGS) entry which is preliminary data.</text>
</comment>
<gene>
    <name evidence="2" type="ORF">B9Q08_02740</name>
</gene>
<organism evidence="2 3">
    <name type="scientific">Candidatus Marsarchaeota G2 archaeon ECH_B_SAG-M15</name>
    <dbReference type="NCBI Taxonomy" id="1978162"/>
    <lineage>
        <taxon>Archaea</taxon>
        <taxon>Candidatus Marsarchaeota</taxon>
        <taxon>Candidatus Marsarchaeota group 2</taxon>
    </lineage>
</organism>
<evidence type="ECO:0000313" key="2">
    <source>
        <dbReference type="EMBL" id="PSN91486.1"/>
    </source>
</evidence>